<comment type="similarity">
    <text evidence="3">Belongs to the CENP-I/CTF3 family.</text>
</comment>
<evidence type="ECO:0000313" key="8">
    <source>
        <dbReference type="EMBL" id="BAE26291.1"/>
    </source>
</evidence>
<keyword evidence="4" id="KW-0158">Chromosome</keyword>
<keyword evidence="6" id="KW-0137">Centromere</keyword>
<proteinExistence type="evidence at transcript level"/>
<sequence length="746" mass="85419">MATQRVTRNSQQQNRISQGSNSRQTSLLDWMVKDKSGNFKSVLKESSSVEDSTRTDDRTEGALQVAVGYFQKGPKKASLSKDKVLEKHLTTVENVALSNGLAPEAIDILLNVALSGKFGNAVNSRILKCMIPESHISEDSVLKAVSWLCVDKCSGNTKVLFYRWLVAMFDFIDHKKQISSLYGFFFASLQDDTLCPYVCHLLYLLTKRENVKPFRVRKLLDLQAKMGMQPHLQALLSLYKFFAPTLISVSLPVRKKIFFNNSKNLWTSASLAVRLRNQGAFPEPLNLPLRPTTGRSLKRKWNSHSVIPALNSANKEYGEKTASLFDYLSSERSLPLEQLQRFPQLLESIHCLELPSQMCSVLNSPLLLHYINCVKDESILLRISYWLSQALQEECVWYNINNYEQEKEFINFLDLVIRVQCFLQEGFYSCEAFLYKSLPLWDGSSCRSQYLQLLAWIPFSSFSEVKPLLSDHLAPLFFTSSIYFKCSVLQSLQELLQNWLLWLSTDAHVQLTTDSPLETTLGGSMSSVSQLIEYTGWLCVVAMRLESSSTLLLHFILDFYEKVCDIYINYDLPIVVLFPPVIFHSALLSLDATILNQLCYIMYRYRNNWTAAKKNRYLQKAKPEFSLSSKICKEYNYYLTAMVCCLWTSRPFKAGVYTDPETIENTGGTQYKSTLNIVYHPSLLSYAASFLLQESPEEMTEHLSSIQGKKWNWYLDYLYSEGFQGLKLFIKSSVHSSVPKPEENTE</sequence>
<dbReference type="Pfam" id="PF07778">
    <property type="entry name" value="CENP-I"/>
    <property type="match status" value="1"/>
</dbReference>
<dbReference type="EMBL" id="AK145200">
    <property type="protein sequence ID" value="BAE26291.1"/>
    <property type="molecule type" value="mRNA"/>
</dbReference>
<dbReference type="AGR" id="MGI:2147897"/>
<reference evidence="8" key="7">
    <citation type="journal article" date="2005" name="Science">
        <title>The Transcriptional Landscape of the Mammalian Genome.</title>
        <authorList>
            <consortium name="The FANTOM Consortium"/>
            <consortium name="Riken Genome Exploration Research Group and Genome Science Group (Genome Network Project Core Group)"/>
        </authorList>
    </citation>
    <scope>NUCLEOTIDE SEQUENCE</scope>
    <source>
        <tissue evidence="8">Mammary gland</tissue>
    </source>
</reference>
<evidence type="ECO:0000256" key="3">
    <source>
        <dbReference type="ARBA" id="ARBA00005470"/>
    </source>
</evidence>
<reference evidence="8" key="2">
    <citation type="journal article" date="2000" name="Genome Res.">
        <title>Normalization and subtraction of cap-trapper-selected cDNAs to prepare full-length cDNA libraries for rapid discovery of new genes.</title>
        <authorList>
            <person name="Carninci P."/>
            <person name="Shibata Y."/>
            <person name="Hayatsu N."/>
            <person name="Sugahara Y."/>
            <person name="Shibata K."/>
            <person name="Itoh M."/>
            <person name="Konno H."/>
            <person name="Okazaki Y."/>
            <person name="Muramatsu M."/>
            <person name="Hayashizaki Y."/>
        </authorList>
    </citation>
    <scope>NUCLEOTIDE SEQUENCE</scope>
    <source>
        <tissue evidence="8">Mammary gland</tissue>
    </source>
</reference>
<evidence type="ECO:0000256" key="2">
    <source>
        <dbReference type="ARBA" id="ARBA00004584"/>
    </source>
</evidence>
<dbReference type="AlphaFoldDB" id="Q3UM07"/>
<reference evidence="8" key="5">
    <citation type="journal article" date="2002" name="Nature">
        <title>Analysis of the mouse transcriptome based on functional annotation of 60,770 full-length cDNAs.</title>
        <authorList>
            <consortium name="The FANTOM Consortium and the RIKEN Genome Exploration Research Group Phase I and II Team"/>
        </authorList>
    </citation>
    <scope>NUCLEOTIDE SEQUENCE</scope>
    <source>
        <tissue evidence="8">Mammary gland</tissue>
    </source>
</reference>
<dbReference type="GO" id="GO:0000776">
    <property type="term" value="C:kinetochore"/>
    <property type="evidence" value="ECO:0007669"/>
    <property type="project" value="InterPro"/>
</dbReference>
<reference evidence="8" key="4">
    <citation type="journal article" date="2001" name="Nature">
        <title>Functional annotation of a full-length mouse cDNA collection.</title>
        <authorList>
            <consortium name="The RIKEN Genome Exploration Research Group Phase II Team and the FANTOM Consortium"/>
        </authorList>
    </citation>
    <scope>NUCLEOTIDE SEQUENCE</scope>
    <source>
        <tissue evidence="8">Mammary gland</tissue>
    </source>
</reference>
<evidence type="ECO:0000256" key="1">
    <source>
        <dbReference type="ARBA" id="ARBA00004123"/>
    </source>
</evidence>
<evidence type="ECO:0000256" key="4">
    <source>
        <dbReference type="ARBA" id="ARBA00022454"/>
    </source>
</evidence>
<evidence type="ECO:0008006" key="10">
    <source>
        <dbReference type="Google" id="ProtNLM"/>
    </source>
</evidence>
<evidence type="ECO:0000313" key="9">
    <source>
        <dbReference type="MGI" id="MGI:2147897"/>
    </source>
</evidence>
<gene>
    <name evidence="9" type="primary">Cenpi</name>
    <name evidence="9" type="synonym">Fshprh1</name>
</gene>
<reference evidence="8" key="1">
    <citation type="journal article" date="1999" name="Methods Enzymol.">
        <title>High-efficiency full-length cDNA cloning.</title>
        <authorList>
            <person name="Carninci P."/>
            <person name="Hayashizaki Y."/>
        </authorList>
    </citation>
    <scope>NUCLEOTIDE SEQUENCE</scope>
    <source>
        <tissue evidence="8">Mammary gland</tissue>
    </source>
</reference>
<dbReference type="PANTHER" id="PTHR48208:SF2">
    <property type="entry name" value="CENTROMERE PROTEIN I"/>
    <property type="match status" value="1"/>
</dbReference>
<dbReference type="PANTHER" id="PTHR48208">
    <property type="entry name" value="CENTROMERE PROTEIN I"/>
    <property type="match status" value="1"/>
</dbReference>
<dbReference type="MGI" id="MGI:2147897">
    <property type="gene designation" value="Cenpi"/>
</dbReference>
<reference evidence="8" key="6">
    <citation type="submission" date="2004-03" db="EMBL/GenBank/DDBJ databases">
        <authorList>
            <person name="Arakawa T."/>
            <person name="Carninci P."/>
            <person name="Fukuda S."/>
            <person name="Hashizume W."/>
            <person name="Hayashida K."/>
            <person name="Hori F."/>
            <person name="Iida J."/>
            <person name="Imamura K."/>
            <person name="Imotani K."/>
            <person name="Itoh M."/>
            <person name="Kanagawa S."/>
            <person name="Kawai J."/>
            <person name="Kojima M."/>
            <person name="Konno H."/>
            <person name="Murata M."/>
            <person name="Nakamura M."/>
            <person name="Ninomiya N."/>
            <person name="Nishiyori H."/>
            <person name="Nomura K."/>
            <person name="Ohno M."/>
            <person name="Sakazume N."/>
            <person name="Sano H."/>
            <person name="Sasaki D."/>
            <person name="Shibata K."/>
            <person name="Shiraki T."/>
            <person name="Tagami M."/>
            <person name="Tagami Y."/>
            <person name="Waki K."/>
            <person name="Watahiki A."/>
            <person name="Muramatsu M."/>
            <person name="Hayashizaki Y."/>
        </authorList>
    </citation>
    <scope>NUCLEOTIDE SEQUENCE</scope>
    <source>
        <tissue evidence="8">Mammary gland</tissue>
    </source>
</reference>
<feature type="region of interest" description="Disordered" evidence="7">
    <location>
        <begin position="1"/>
        <end position="24"/>
    </location>
</feature>
<evidence type="ECO:0000256" key="7">
    <source>
        <dbReference type="SAM" id="MobiDB-lite"/>
    </source>
</evidence>
<organism evidence="8">
    <name type="scientific">Mus musculus</name>
    <name type="common">Mouse</name>
    <dbReference type="NCBI Taxonomy" id="10090"/>
    <lineage>
        <taxon>Eukaryota</taxon>
        <taxon>Metazoa</taxon>
        <taxon>Chordata</taxon>
        <taxon>Craniata</taxon>
        <taxon>Vertebrata</taxon>
        <taxon>Euteleostomi</taxon>
        <taxon>Mammalia</taxon>
        <taxon>Eutheria</taxon>
        <taxon>Euarchontoglires</taxon>
        <taxon>Glires</taxon>
        <taxon>Rodentia</taxon>
        <taxon>Myomorpha</taxon>
        <taxon>Muroidea</taxon>
        <taxon>Muridae</taxon>
        <taxon>Murinae</taxon>
        <taxon>Mus</taxon>
        <taxon>Mus</taxon>
    </lineage>
</organism>
<reference evidence="8" key="8">
    <citation type="journal article" date="2005" name="Science">
        <title>Antisense Transcription in the Mammalian Transcriptome.</title>
        <authorList>
            <consortium name="RIKEN Genome Exploration Research Group and Genome Science Group (Genome Network Project Core Group) and the FANTOM Consortium"/>
        </authorList>
    </citation>
    <scope>NUCLEOTIDE SEQUENCE</scope>
    <source>
        <tissue evidence="8">Mammary gland</tissue>
    </source>
</reference>
<reference evidence="8" key="3">
    <citation type="journal article" date="2000" name="Genome Res.">
        <title>RIKEN integrated sequence analysis (RISA) system--384-format sequencing pipeline with 384 multicapillary sequencer.</title>
        <authorList>
            <person name="Shibata K."/>
            <person name="Itoh M."/>
            <person name="Aizawa K."/>
            <person name="Nagaoka S."/>
            <person name="Sasaki N."/>
            <person name="Carninci P."/>
            <person name="Konno H."/>
            <person name="Akiyama J."/>
            <person name="Nishi K."/>
            <person name="Kitsunai T."/>
            <person name="Tashiro H."/>
            <person name="Itoh M."/>
            <person name="Sumi N."/>
            <person name="Ishii Y."/>
            <person name="Nakamura S."/>
            <person name="Hazama M."/>
            <person name="Nishine T."/>
            <person name="Harada A."/>
            <person name="Yamamoto R."/>
            <person name="Matsumoto H."/>
            <person name="Sakaguchi S."/>
            <person name="Ikegami T."/>
            <person name="Kashiwagi K."/>
            <person name="Fujiwake S."/>
            <person name="Inoue K."/>
            <person name="Togawa Y."/>
            <person name="Izawa M."/>
            <person name="Ohara E."/>
            <person name="Watahiki M."/>
            <person name="Yoneda Y."/>
            <person name="Ishikawa T."/>
            <person name="Ozawa K."/>
            <person name="Tanaka T."/>
            <person name="Matsuura S."/>
            <person name="Kawai J."/>
            <person name="Okazaki Y."/>
            <person name="Muramatsu M."/>
            <person name="Inoue Y."/>
            <person name="Kira A."/>
            <person name="Hayashizaki Y."/>
        </authorList>
    </citation>
    <scope>NUCLEOTIDE SEQUENCE</scope>
    <source>
        <tissue evidence="8">Mammary gland</tissue>
    </source>
</reference>
<dbReference type="GO" id="GO:0005634">
    <property type="term" value="C:nucleus"/>
    <property type="evidence" value="ECO:0007669"/>
    <property type="project" value="UniProtKB-SubCell"/>
</dbReference>
<evidence type="ECO:0000256" key="5">
    <source>
        <dbReference type="ARBA" id="ARBA00023242"/>
    </source>
</evidence>
<evidence type="ECO:0000256" key="6">
    <source>
        <dbReference type="ARBA" id="ARBA00023328"/>
    </source>
</evidence>
<comment type="subcellular location">
    <subcellularLocation>
        <location evidence="2">Chromosome</location>
        <location evidence="2">Centromere</location>
    </subcellularLocation>
    <subcellularLocation>
        <location evidence="1">Nucleus</location>
    </subcellularLocation>
</comment>
<keyword evidence="5" id="KW-0539">Nucleus</keyword>
<dbReference type="InterPro" id="IPR012485">
    <property type="entry name" value="CENP-I"/>
</dbReference>
<protein>
    <recommendedName>
        <fullName evidence="10">Centromere protein I</fullName>
    </recommendedName>
</protein>
<name>Q3UM07_MOUSE</name>
<accession>Q3UM07</accession>